<evidence type="ECO:0000313" key="10">
    <source>
        <dbReference type="EMBL" id="QFF97583.1"/>
    </source>
</evidence>
<organism evidence="10 11">
    <name type="scientific">Psychrobacillus glaciei</name>
    <dbReference type="NCBI Taxonomy" id="2283160"/>
    <lineage>
        <taxon>Bacteria</taxon>
        <taxon>Bacillati</taxon>
        <taxon>Bacillota</taxon>
        <taxon>Bacilli</taxon>
        <taxon>Bacillales</taxon>
        <taxon>Bacillaceae</taxon>
        <taxon>Psychrobacillus</taxon>
    </lineage>
</organism>
<dbReference type="GO" id="GO:0042626">
    <property type="term" value="F:ATPase-coupled transmembrane transporter activity"/>
    <property type="evidence" value="ECO:0007669"/>
    <property type="project" value="TreeGrafter"/>
</dbReference>
<evidence type="ECO:0000256" key="3">
    <source>
        <dbReference type="ARBA" id="ARBA00022448"/>
    </source>
</evidence>
<dbReference type="SUPFAM" id="SSF52540">
    <property type="entry name" value="P-loop containing nucleoside triphosphate hydrolases"/>
    <property type="match status" value="1"/>
</dbReference>
<dbReference type="GO" id="GO:0005524">
    <property type="term" value="F:ATP binding"/>
    <property type="evidence" value="ECO:0007669"/>
    <property type="project" value="UniProtKB-KW"/>
</dbReference>
<gene>
    <name evidence="10" type="ORF">PB01_01450</name>
</gene>
<dbReference type="PANTHER" id="PTHR43553">
    <property type="entry name" value="HEAVY METAL TRANSPORTER"/>
    <property type="match status" value="1"/>
</dbReference>
<dbReference type="PROSITE" id="PS50893">
    <property type="entry name" value="ABC_TRANSPORTER_2"/>
    <property type="match status" value="1"/>
</dbReference>
<dbReference type="GO" id="GO:0043190">
    <property type="term" value="C:ATP-binding cassette (ABC) transporter complex"/>
    <property type="evidence" value="ECO:0007669"/>
    <property type="project" value="TreeGrafter"/>
</dbReference>
<comment type="similarity">
    <text evidence="2">Belongs to the ABC transporter superfamily.</text>
</comment>
<dbReference type="Gene3D" id="3.40.50.300">
    <property type="entry name" value="P-loop containing nucleotide triphosphate hydrolases"/>
    <property type="match status" value="1"/>
</dbReference>
<dbReference type="InterPro" id="IPR003439">
    <property type="entry name" value="ABC_transporter-like_ATP-bd"/>
</dbReference>
<evidence type="ECO:0000259" key="9">
    <source>
        <dbReference type="PROSITE" id="PS50893"/>
    </source>
</evidence>
<evidence type="ECO:0000256" key="1">
    <source>
        <dbReference type="ARBA" id="ARBA00004202"/>
    </source>
</evidence>
<evidence type="ECO:0000256" key="4">
    <source>
        <dbReference type="ARBA" id="ARBA00022475"/>
    </source>
</evidence>
<dbReference type="CDD" id="cd03225">
    <property type="entry name" value="ABC_cobalt_CbiO_domain1"/>
    <property type="match status" value="1"/>
</dbReference>
<dbReference type="InterPro" id="IPR017871">
    <property type="entry name" value="ABC_transporter-like_CS"/>
</dbReference>
<evidence type="ECO:0000256" key="7">
    <source>
        <dbReference type="ARBA" id="ARBA00022967"/>
    </source>
</evidence>
<dbReference type="PROSITE" id="PS00211">
    <property type="entry name" value="ABC_TRANSPORTER_1"/>
    <property type="match status" value="1"/>
</dbReference>
<reference evidence="10 11" key="1">
    <citation type="submission" date="2018-07" db="EMBL/GenBank/DDBJ databases">
        <title>Complete genome sequence of Psychrobacillus sp. PB01, isolated from iceberg, and comparative genome analysis of Psychrobacillus strains.</title>
        <authorList>
            <person name="Lee P.C."/>
        </authorList>
    </citation>
    <scope>NUCLEOTIDE SEQUENCE [LARGE SCALE GENOMIC DNA]</scope>
    <source>
        <strain evidence="10 11">PB01</strain>
    </source>
</reference>
<dbReference type="RefSeq" id="WP_151698529.1">
    <property type="nucleotide sequence ID" value="NZ_CP031223.1"/>
</dbReference>
<evidence type="ECO:0000256" key="5">
    <source>
        <dbReference type="ARBA" id="ARBA00022741"/>
    </source>
</evidence>
<protein>
    <submittedName>
        <fullName evidence="10">ABC transporter ATP-binding protein</fullName>
    </submittedName>
</protein>
<dbReference type="InterPro" id="IPR027417">
    <property type="entry name" value="P-loop_NTPase"/>
</dbReference>
<dbReference type="OrthoDB" id="501320at2"/>
<dbReference type="AlphaFoldDB" id="A0A5J6SJI9"/>
<evidence type="ECO:0000256" key="2">
    <source>
        <dbReference type="ARBA" id="ARBA00005417"/>
    </source>
</evidence>
<keyword evidence="7" id="KW-1278">Translocase</keyword>
<keyword evidence="11" id="KW-1185">Reference proteome</keyword>
<dbReference type="Pfam" id="PF00005">
    <property type="entry name" value="ABC_tran"/>
    <property type="match status" value="1"/>
</dbReference>
<keyword evidence="8" id="KW-0472">Membrane</keyword>
<dbReference type="GO" id="GO:0015087">
    <property type="term" value="F:cobalt ion transmembrane transporter activity"/>
    <property type="evidence" value="ECO:0007669"/>
    <property type="project" value="UniProtKB-ARBA"/>
</dbReference>
<proteinExistence type="inferred from homology"/>
<evidence type="ECO:0000256" key="6">
    <source>
        <dbReference type="ARBA" id="ARBA00022840"/>
    </source>
</evidence>
<dbReference type="SMART" id="SM00382">
    <property type="entry name" value="AAA"/>
    <property type="match status" value="1"/>
</dbReference>
<dbReference type="Proteomes" id="UP000325517">
    <property type="component" value="Chromosome"/>
</dbReference>
<keyword evidence="3" id="KW-0813">Transport</keyword>
<keyword evidence="6 10" id="KW-0067">ATP-binding</keyword>
<sequence>MNCISLKNVSYKYPYMEEFALQELNYAFETGKCYGIIGANGSGKTTFCNLLRGMIPHFFEGDLTGDVLIEGNDVRNWDSNLLSTKIGYIFQNPFTQISGIKDTVFEEIALGLENLGVEKEVLIDRVIEVVKLLKLEQLIKKNPNNLSGGQKQRVAFASIIAMNSDILVIDEPTSQLDPESSAEIFSIINLLKEQGKTIFLVEHKVDLIAEYTDEVIVLKDGRIALSGSALDVFSNIDLLQMGVMLPQAAMLSYDMQKANKAFDTIAITKSQVIDQIKQRVGV</sequence>
<dbReference type="GO" id="GO:0016887">
    <property type="term" value="F:ATP hydrolysis activity"/>
    <property type="evidence" value="ECO:0007669"/>
    <property type="project" value="InterPro"/>
</dbReference>
<dbReference type="EMBL" id="CP031223">
    <property type="protein sequence ID" value="QFF97583.1"/>
    <property type="molecule type" value="Genomic_DNA"/>
</dbReference>
<comment type="subcellular location">
    <subcellularLocation>
        <location evidence="1">Cell membrane</location>
        <topology evidence="1">Peripheral membrane protein</topology>
    </subcellularLocation>
</comment>
<keyword evidence="4" id="KW-1003">Cell membrane</keyword>
<dbReference type="InterPro" id="IPR050095">
    <property type="entry name" value="ECF_ABC_transporter_ATP-bd"/>
</dbReference>
<dbReference type="InterPro" id="IPR015856">
    <property type="entry name" value="ABC_transpr_CbiO/EcfA_su"/>
</dbReference>
<evidence type="ECO:0000256" key="8">
    <source>
        <dbReference type="ARBA" id="ARBA00023136"/>
    </source>
</evidence>
<dbReference type="KEGG" id="psyo:PB01_01450"/>
<keyword evidence="5" id="KW-0547">Nucleotide-binding</keyword>
<evidence type="ECO:0000313" key="11">
    <source>
        <dbReference type="Proteomes" id="UP000325517"/>
    </source>
</evidence>
<dbReference type="InterPro" id="IPR003593">
    <property type="entry name" value="AAA+_ATPase"/>
</dbReference>
<feature type="domain" description="ABC transporter" evidence="9">
    <location>
        <begin position="4"/>
        <end position="245"/>
    </location>
</feature>
<name>A0A5J6SJI9_9BACI</name>
<dbReference type="FunFam" id="3.40.50.300:FF:000224">
    <property type="entry name" value="Energy-coupling factor transporter ATP-binding protein EcfA"/>
    <property type="match status" value="1"/>
</dbReference>
<accession>A0A5J6SJI9</accession>